<evidence type="ECO:0000313" key="2">
    <source>
        <dbReference type="Proteomes" id="UP000488299"/>
    </source>
</evidence>
<reference evidence="1 2" key="1">
    <citation type="submission" date="2019-10" db="EMBL/GenBank/DDBJ databases">
        <title>Rudanella paleaurantiibacter sp. nov., isolated from sludge.</title>
        <authorList>
            <person name="Xu S.Q."/>
        </authorList>
    </citation>
    <scope>NUCLEOTIDE SEQUENCE [LARGE SCALE GENOMIC DNA]</scope>
    <source>
        <strain evidence="1 2">HX-22-17</strain>
    </source>
</reference>
<accession>A0A7J5TTM9</accession>
<organism evidence="1 2">
    <name type="scientific">Rudanella paleaurantiibacter</name>
    <dbReference type="NCBI Taxonomy" id="2614655"/>
    <lineage>
        <taxon>Bacteria</taxon>
        <taxon>Pseudomonadati</taxon>
        <taxon>Bacteroidota</taxon>
        <taxon>Cytophagia</taxon>
        <taxon>Cytophagales</taxon>
        <taxon>Cytophagaceae</taxon>
        <taxon>Rudanella</taxon>
    </lineage>
</organism>
<sequence length="238" mass="28350">MIKKRNEEAPLDALRILLKTQHVELTPIVNQISALPIDDELEYYFIPMDYMKEYSPYYRPGQPYKNLKLINFNRPAISLSFFSKHKYSIVKNPPKDEVLLHLKNYRDELLNYSLFEQLSRSKQQELQRVDELYRSLRNNPGGYEACLSNYHHYYKYWYCACRYFEDATLTKTGTLSEHMLKHTGKAKGQINERLNIIFIDPKYITRPVPYDNKLVDRELANYPTRLKLGTMTLYIREG</sequence>
<dbReference type="EMBL" id="WELI01000014">
    <property type="protein sequence ID" value="KAB7726711.1"/>
    <property type="molecule type" value="Genomic_DNA"/>
</dbReference>
<protein>
    <submittedName>
        <fullName evidence="1">Uncharacterized protein</fullName>
    </submittedName>
</protein>
<dbReference type="Proteomes" id="UP000488299">
    <property type="component" value="Unassembled WGS sequence"/>
</dbReference>
<dbReference type="AlphaFoldDB" id="A0A7J5TTM9"/>
<gene>
    <name evidence="1" type="ORF">F5984_23615</name>
</gene>
<proteinExistence type="predicted"/>
<name>A0A7J5TTM9_9BACT</name>
<comment type="caution">
    <text evidence="1">The sequence shown here is derived from an EMBL/GenBank/DDBJ whole genome shotgun (WGS) entry which is preliminary data.</text>
</comment>
<keyword evidence="2" id="KW-1185">Reference proteome</keyword>
<evidence type="ECO:0000313" key="1">
    <source>
        <dbReference type="EMBL" id="KAB7726711.1"/>
    </source>
</evidence>